<dbReference type="SMART" id="SM00014">
    <property type="entry name" value="acidPPc"/>
    <property type="match status" value="1"/>
</dbReference>
<feature type="transmembrane region" description="Helical" evidence="7">
    <location>
        <begin position="264"/>
        <end position="282"/>
    </location>
</feature>
<feature type="region of interest" description="Disordered" evidence="6">
    <location>
        <begin position="312"/>
        <end position="380"/>
    </location>
</feature>
<evidence type="ECO:0000256" key="4">
    <source>
        <dbReference type="ARBA" id="ARBA00022989"/>
    </source>
</evidence>
<reference evidence="9" key="1">
    <citation type="journal article" date="2020" name="bioRxiv">
        <title>Whole genome comparisons of ergot fungi reveals the divergence and evolution of species within the genus Claviceps are the result of varying mechanisms driving genome evolution and host range expansion.</title>
        <authorList>
            <person name="Wyka S.A."/>
            <person name="Mondo S.J."/>
            <person name="Liu M."/>
            <person name="Dettman J."/>
            <person name="Nalam V."/>
            <person name="Broders K.D."/>
        </authorList>
    </citation>
    <scope>NUCLEOTIDE SEQUENCE</scope>
    <source>
        <strain evidence="9">CCC 489</strain>
    </source>
</reference>
<dbReference type="InterPro" id="IPR000326">
    <property type="entry name" value="PAP2/HPO"/>
</dbReference>
<keyword evidence="3 7" id="KW-0812">Transmembrane</keyword>
<dbReference type="Proteomes" id="UP000811619">
    <property type="component" value="Unassembled WGS sequence"/>
</dbReference>
<comment type="caution">
    <text evidence="9">The sequence shown here is derived from an EMBL/GenBank/DDBJ whole genome shotgun (WGS) entry which is preliminary data.</text>
</comment>
<dbReference type="AlphaFoldDB" id="A0A8K0J7I0"/>
<evidence type="ECO:0000259" key="8">
    <source>
        <dbReference type="SMART" id="SM00014"/>
    </source>
</evidence>
<dbReference type="SUPFAM" id="SSF48317">
    <property type="entry name" value="Acid phosphatase/Vanadium-dependent haloperoxidase"/>
    <property type="match status" value="1"/>
</dbReference>
<protein>
    <recommendedName>
        <fullName evidence="8">Phosphatidic acid phosphatase type 2/haloperoxidase domain-containing protein</fullName>
    </recommendedName>
</protein>
<gene>
    <name evidence="9" type="ORF">E4U42_003683</name>
</gene>
<sequence>MPPVPQIESRSQDSQGLAGLTRSSFRSDLKPFLKEWIRLNWRDLLVMCFVAELSFFIYSAPITILRTFPITFGGSGDIIYPEWAYPDRGWILPSWEAGLISIGVPILVYVVAQLRIRSVWDASNAIMGSTWGLLLGTLFQVVLKQLIGGFRPYFLDVCMPNVSLAETRNKTGLNGVGFLKVMYTTEICTQPHKSKLQNAVTSFPSGHSTAAFAGFVFLFLWLNAKLKVWGDFRPAFWKLVLTMLPLLMAATIAGSLTIDAAHNWYDIVGGSMIGTVMAVASYRSSYAAIFDWRFNHVPLRARESFAYDADQARGPPAETMTGRAQWGQSRRWLDEQSAGASSRNAFFSHYPGETRRGNAGKAPAEGGRADEGPGVGDEAV</sequence>
<dbReference type="EMBL" id="SRPY01000307">
    <property type="protein sequence ID" value="KAG5926071.1"/>
    <property type="molecule type" value="Genomic_DNA"/>
</dbReference>
<feature type="transmembrane region" description="Helical" evidence="7">
    <location>
        <begin position="44"/>
        <end position="65"/>
    </location>
</feature>
<dbReference type="OrthoDB" id="10030083at2759"/>
<evidence type="ECO:0000256" key="6">
    <source>
        <dbReference type="SAM" id="MobiDB-lite"/>
    </source>
</evidence>
<comment type="subcellular location">
    <subcellularLocation>
        <location evidence="1">Membrane</location>
        <topology evidence="1">Multi-pass membrane protein</topology>
    </subcellularLocation>
</comment>
<feature type="transmembrane region" description="Helical" evidence="7">
    <location>
        <begin position="236"/>
        <end position="258"/>
    </location>
</feature>
<evidence type="ECO:0000256" key="2">
    <source>
        <dbReference type="ARBA" id="ARBA00008816"/>
    </source>
</evidence>
<evidence type="ECO:0000313" key="9">
    <source>
        <dbReference type="EMBL" id="KAG5926071.1"/>
    </source>
</evidence>
<feature type="transmembrane region" description="Helical" evidence="7">
    <location>
        <begin position="124"/>
        <end position="143"/>
    </location>
</feature>
<evidence type="ECO:0000313" key="10">
    <source>
        <dbReference type="Proteomes" id="UP000811619"/>
    </source>
</evidence>
<dbReference type="GO" id="GO:0006644">
    <property type="term" value="P:phospholipid metabolic process"/>
    <property type="evidence" value="ECO:0007669"/>
    <property type="project" value="InterPro"/>
</dbReference>
<dbReference type="Gene3D" id="1.20.144.10">
    <property type="entry name" value="Phosphatidic acid phosphatase type 2/haloperoxidase"/>
    <property type="match status" value="1"/>
</dbReference>
<dbReference type="InterPro" id="IPR036938">
    <property type="entry name" value="PAP2/HPO_sf"/>
</dbReference>
<dbReference type="GO" id="GO:0008195">
    <property type="term" value="F:phosphatidate phosphatase activity"/>
    <property type="evidence" value="ECO:0007669"/>
    <property type="project" value="TreeGrafter"/>
</dbReference>
<dbReference type="GO" id="GO:0046839">
    <property type="term" value="P:phospholipid dephosphorylation"/>
    <property type="evidence" value="ECO:0007669"/>
    <property type="project" value="TreeGrafter"/>
</dbReference>
<keyword evidence="10" id="KW-1185">Reference proteome</keyword>
<feature type="transmembrane region" description="Helical" evidence="7">
    <location>
        <begin position="90"/>
        <end position="112"/>
    </location>
</feature>
<dbReference type="InterPro" id="IPR043216">
    <property type="entry name" value="PAP-like"/>
</dbReference>
<evidence type="ECO:0000256" key="3">
    <source>
        <dbReference type="ARBA" id="ARBA00022692"/>
    </source>
</evidence>
<feature type="transmembrane region" description="Helical" evidence="7">
    <location>
        <begin position="205"/>
        <end position="224"/>
    </location>
</feature>
<evidence type="ECO:0000256" key="5">
    <source>
        <dbReference type="ARBA" id="ARBA00023136"/>
    </source>
</evidence>
<dbReference type="CDD" id="cd03390">
    <property type="entry name" value="PAP2_containing_1_like"/>
    <property type="match status" value="1"/>
</dbReference>
<dbReference type="PANTHER" id="PTHR10165">
    <property type="entry name" value="LIPID PHOSPHATE PHOSPHATASE"/>
    <property type="match status" value="1"/>
</dbReference>
<evidence type="ECO:0000256" key="7">
    <source>
        <dbReference type="SAM" id="Phobius"/>
    </source>
</evidence>
<dbReference type="GO" id="GO:0016020">
    <property type="term" value="C:membrane"/>
    <property type="evidence" value="ECO:0007669"/>
    <property type="project" value="UniProtKB-SubCell"/>
</dbReference>
<name>A0A8K0J7I0_9HYPO</name>
<dbReference type="Pfam" id="PF01569">
    <property type="entry name" value="PAP2"/>
    <property type="match status" value="1"/>
</dbReference>
<dbReference type="PANTHER" id="PTHR10165:SF84">
    <property type="entry name" value="PHOSPHATIDIC ACID PHOSPHATASE BETA"/>
    <property type="match status" value="1"/>
</dbReference>
<organism evidence="9 10">
    <name type="scientific">Claviceps africana</name>
    <dbReference type="NCBI Taxonomy" id="83212"/>
    <lineage>
        <taxon>Eukaryota</taxon>
        <taxon>Fungi</taxon>
        <taxon>Dikarya</taxon>
        <taxon>Ascomycota</taxon>
        <taxon>Pezizomycotina</taxon>
        <taxon>Sordariomycetes</taxon>
        <taxon>Hypocreomycetidae</taxon>
        <taxon>Hypocreales</taxon>
        <taxon>Clavicipitaceae</taxon>
        <taxon>Claviceps</taxon>
    </lineage>
</organism>
<proteinExistence type="inferred from homology"/>
<evidence type="ECO:0000256" key="1">
    <source>
        <dbReference type="ARBA" id="ARBA00004141"/>
    </source>
</evidence>
<keyword evidence="5 7" id="KW-0472">Membrane</keyword>
<keyword evidence="4 7" id="KW-1133">Transmembrane helix</keyword>
<feature type="domain" description="Phosphatidic acid phosphatase type 2/haloperoxidase" evidence="8">
    <location>
        <begin position="126"/>
        <end position="282"/>
    </location>
</feature>
<comment type="similarity">
    <text evidence="2">Belongs to the PA-phosphatase related phosphoesterase family.</text>
</comment>
<accession>A0A8K0J7I0</accession>